<sequence>MVVFQVESMVSQTVDVLGKIESAGDVENIHVINKTAKVFTISNGSGNFKISVKLNDTLVFSSVQYKTKVLVVNEDIVFKKTVKVVLEEQINHLDEVIVGRVLTGNLLSDIDNTEGDPPINFYDVGIPGYTGKIATQSERRLNEATTGGGIIPLNPILNAISGRTKMLKQQVALEAKDELLFSIKARLSKVFFDLNPLEEPLIMDFFYFCQEDENFMTSCKNQSDFKILQFLEVKHKQYITNLKQ</sequence>
<gene>
    <name evidence="1" type="ORF">V8G56_04585</name>
</gene>
<protein>
    <recommendedName>
        <fullName evidence="3">Carboxypeptidase-like protein</fullName>
    </recommendedName>
</protein>
<dbReference type="InterPro" id="IPR008969">
    <property type="entry name" value="CarboxyPept-like_regulatory"/>
</dbReference>
<name>A0ABW7MMJ2_9FLAO</name>
<evidence type="ECO:0000313" key="2">
    <source>
        <dbReference type="Proteomes" id="UP001610104"/>
    </source>
</evidence>
<proteinExistence type="predicted"/>
<reference evidence="1 2" key="1">
    <citation type="submission" date="2024-02" db="EMBL/GenBank/DDBJ databases">
        <title>A Gaetbulibacter species isolated from tidal flats and genomic insights of their niches.</title>
        <authorList>
            <person name="Ye Y."/>
        </authorList>
    </citation>
    <scope>NUCLEOTIDE SEQUENCE [LARGE SCALE GENOMIC DNA]</scope>
    <source>
        <strain evidence="1 2">KEM-8</strain>
    </source>
</reference>
<dbReference type="SUPFAM" id="SSF49464">
    <property type="entry name" value="Carboxypeptidase regulatory domain-like"/>
    <property type="match status" value="1"/>
</dbReference>
<evidence type="ECO:0000313" key="1">
    <source>
        <dbReference type="EMBL" id="MFH6768004.1"/>
    </source>
</evidence>
<comment type="caution">
    <text evidence="1">The sequence shown here is derived from an EMBL/GenBank/DDBJ whole genome shotgun (WGS) entry which is preliminary data.</text>
</comment>
<evidence type="ECO:0008006" key="3">
    <source>
        <dbReference type="Google" id="ProtNLM"/>
    </source>
</evidence>
<dbReference type="Proteomes" id="UP001610104">
    <property type="component" value="Unassembled WGS sequence"/>
</dbReference>
<dbReference type="RefSeq" id="WP_395437276.1">
    <property type="nucleotide sequence ID" value="NZ_JBAWKC010000001.1"/>
</dbReference>
<dbReference type="EMBL" id="JBAWKC010000001">
    <property type="protein sequence ID" value="MFH6768004.1"/>
    <property type="molecule type" value="Genomic_DNA"/>
</dbReference>
<accession>A0ABW7MMJ2</accession>
<keyword evidence="2" id="KW-1185">Reference proteome</keyword>
<organism evidence="1 2">
    <name type="scientific">Gaetbulibacter aquiaggeris</name>
    <dbReference type="NCBI Taxonomy" id="1735373"/>
    <lineage>
        <taxon>Bacteria</taxon>
        <taxon>Pseudomonadati</taxon>
        <taxon>Bacteroidota</taxon>
        <taxon>Flavobacteriia</taxon>
        <taxon>Flavobacteriales</taxon>
        <taxon>Flavobacteriaceae</taxon>
        <taxon>Gaetbulibacter</taxon>
    </lineage>
</organism>